<feature type="domain" description="RNA 2-O ribose methyltransferase substrate binding" evidence="3">
    <location>
        <begin position="2"/>
        <end position="78"/>
    </location>
</feature>
<dbReference type="Proteomes" id="UP000781173">
    <property type="component" value="Unassembled WGS sequence"/>
</dbReference>
<dbReference type="InterPro" id="IPR001537">
    <property type="entry name" value="SpoU_MeTrfase"/>
</dbReference>
<dbReference type="Gene3D" id="3.40.1280.10">
    <property type="match status" value="1"/>
</dbReference>
<dbReference type="SUPFAM" id="SSF75217">
    <property type="entry name" value="alpha/beta knot"/>
    <property type="match status" value="1"/>
</dbReference>
<name>A0A952DV54_9BACT</name>
<dbReference type="EMBL" id="JACFOF010000001">
    <property type="protein sequence ID" value="MBW7953267.1"/>
    <property type="molecule type" value="Genomic_DNA"/>
</dbReference>
<comment type="caution">
    <text evidence="4">The sequence shown here is derived from an EMBL/GenBank/DDBJ whole genome shotgun (WGS) entry which is preliminary data.</text>
</comment>
<dbReference type="Gene3D" id="3.30.1330.30">
    <property type="match status" value="1"/>
</dbReference>
<sequence length="241" mass="26836">MQIEGRNTVIEALKAKSNLKVIYIDENIAADPKINKIRKLASMQNVPIRHKPKKHFKKISQTGTHQGVIAVKQQEIPRSFLELIHNNIEKDFQYYIYIREALYEHNIGAIIRTAEAAGASGVILPPKTKMTAQTVRISMGGTEHVPVINESLFPAIKTAKSNGLRVIGIEVSGENYYFESDLVGPALFIIGGEDRPLSEEITSRCDLVVKIPLLGYLNSLNMSVAAAIVLYDKVRQELSKK</sequence>
<dbReference type="GO" id="GO:0008173">
    <property type="term" value="F:RNA methyltransferase activity"/>
    <property type="evidence" value="ECO:0007669"/>
    <property type="project" value="InterPro"/>
</dbReference>
<reference evidence="4" key="1">
    <citation type="journal article" date="2022" name="ISME J.">
        <title>A general approach to explore prokaryotic protein glycosylation reveals the unique surface layer modulation of an anammox bacterium.</title>
        <authorList>
            <person name="Pabst M."/>
            <person name="Grouzdev D.S."/>
            <person name="Lawson C.E."/>
            <person name="Kleikamp H.B.C."/>
            <person name="de Ram C."/>
            <person name="Louwen R."/>
            <person name="Lin Y.M."/>
            <person name="Lucker S."/>
            <person name="van Loosdrecht M.C.M."/>
            <person name="Laureni M."/>
        </authorList>
    </citation>
    <scope>NUCLEOTIDE SEQUENCE</scope>
    <source>
        <strain evidence="4">BROCD043</strain>
    </source>
</reference>
<dbReference type="InterPro" id="IPR004441">
    <property type="entry name" value="rRNA_MeTrfase_TrmH"/>
</dbReference>
<protein>
    <submittedName>
        <fullName evidence="4">RNA methyltransferase</fullName>
    </submittedName>
</protein>
<dbReference type="GO" id="GO:0003723">
    <property type="term" value="F:RNA binding"/>
    <property type="evidence" value="ECO:0007669"/>
    <property type="project" value="InterPro"/>
</dbReference>
<dbReference type="InterPro" id="IPR029064">
    <property type="entry name" value="Ribosomal_eL30-like_sf"/>
</dbReference>
<keyword evidence="1 4" id="KW-0489">Methyltransferase</keyword>
<accession>A0A952DV54</accession>
<dbReference type="InterPro" id="IPR013123">
    <property type="entry name" value="SpoU_subst-bd"/>
</dbReference>
<dbReference type="CDD" id="cd18103">
    <property type="entry name" value="SpoU-like_RlmB"/>
    <property type="match status" value="1"/>
</dbReference>
<evidence type="ECO:0000256" key="1">
    <source>
        <dbReference type="ARBA" id="ARBA00022603"/>
    </source>
</evidence>
<dbReference type="GO" id="GO:0006396">
    <property type="term" value="P:RNA processing"/>
    <property type="evidence" value="ECO:0007669"/>
    <property type="project" value="InterPro"/>
</dbReference>
<dbReference type="PANTHER" id="PTHR46429:SF1">
    <property type="entry name" value="23S RRNA (GUANOSINE-2'-O-)-METHYLTRANSFERASE RLMB"/>
    <property type="match status" value="1"/>
</dbReference>
<dbReference type="Pfam" id="PF08032">
    <property type="entry name" value="SpoU_sub_bind"/>
    <property type="match status" value="1"/>
</dbReference>
<dbReference type="InterPro" id="IPR029028">
    <property type="entry name" value="Alpha/beta_knot_MTases"/>
</dbReference>
<proteinExistence type="predicted"/>
<dbReference type="AlphaFoldDB" id="A0A952DV54"/>
<gene>
    <name evidence="4" type="ORF">H3C67_00575</name>
</gene>
<dbReference type="SMART" id="SM00967">
    <property type="entry name" value="SpoU_sub_bind"/>
    <property type="match status" value="1"/>
</dbReference>
<dbReference type="PANTHER" id="PTHR46429">
    <property type="entry name" value="23S RRNA (GUANOSINE-2'-O-)-METHYLTRANSFERASE RLMB"/>
    <property type="match status" value="1"/>
</dbReference>
<dbReference type="InterPro" id="IPR029026">
    <property type="entry name" value="tRNA_m1G_MTases_N"/>
</dbReference>
<evidence type="ECO:0000313" key="5">
    <source>
        <dbReference type="Proteomes" id="UP000781173"/>
    </source>
</evidence>
<evidence type="ECO:0000256" key="2">
    <source>
        <dbReference type="ARBA" id="ARBA00022679"/>
    </source>
</evidence>
<organism evidence="4 5">
    <name type="scientific">Candidatus Dojkabacteria bacterium</name>
    <dbReference type="NCBI Taxonomy" id="2099670"/>
    <lineage>
        <taxon>Bacteria</taxon>
        <taxon>Candidatus Dojkabacteria</taxon>
    </lineage>
</organism>
<dbReference type="GO" id="GO:0032259">
    <property type="term" value="P:methylation"/>
    <property type="evidence" value="ECO:0007669"/>
    <property type="project" value="UniProtKB-KW"/>
</dbReference>
<keyword evidence="2" id="KW-0808">Transferase</keyword>
<evidence type="ECO:0000313" key="4">
    <source>
        <dbReference type="EMBL" id="MBW7953267.1"/>
    </source>
</evidence>
<dbReference type="Pfam" id="PF00588">
    <property type="entry name" value="SpoU_methylase"/>
    <property type="match status" value="1"/>
</dbReference>
<dbReference type="SUPFAM" id="SSF55315">
    <property type="entry name" value="L30e-like"/>
    <property type="match status" value="1"/>
</dbReference>
<dbReference type="GO" id="GO:0005829">
    <property type="term" value="C:cytosol"/>
    <property type="evidence" value="ECO:0007669"/>
    <property type="project" value="TreeGrafter"/>
</dbReference>
<evidence type="ECO:0000259" key="3">
    <source>
        <dbReference type="SMART" id="SM00967"/>
    </source>
</evidence>